<evidence type="ECO:0000313" key="1">
    <source>
        <dbReference type="EMBL" id="MAA14611.1"/>
    </source>
</evidence>
<organism evidence="1">
    <name type="scientific">Rhipicephalus zambeziensis</name>
    <dbReference type="NCBI Taxonomy" id="60191"/>
    <lineage>
        <taxon>Eukaryota</taxon>
        <taxon>Metazoa</taxon>
        <taxon>Ecdysozoa</taxon>
        <taxon>Arthropoda</taxon>
        <taxon>Chelicerata</taxon>
        <taxon>Arachnida</taxon>
        <taxon>Acari</taxon>
        <taxon>Parasitiformes</taxon>
        <taxon>Ixodida</taxon>
        <taxon>Ixodoidea</taxon>
        <taxon>Ixodidae</taxon>
        <taxon>Rhipicephalinae</taxon>
        <taxon>Rhipicephalus</taxon>
        <taxon>Rhipicephalus</taxon>
    </lineage>
</organism>
<name>A0A224YJD9_9ACAR</name>
<accession>A0A224YJD9</accession>
<dbReference type="EMBL" id="GFPF01003465">
    <property type="protein sequence ID" value="MAA14611.1"/>
    <property type="molecule type" value="Transcribed_RNA"/>
</dbReference>
<protein>
    <submittedName>
        <fullName evidence="1">Uncharacterized protein</fullName>
    </submittedName>
</protein>
<sequence>MVALFHTGRKWSTIFALRLARRAMLLAAVLYGRHCIIFQTSRKRLCIIKFSCMVAKCSYFLSFKNTFQCKLMSKCVTATMNKTKTSARLPWCNFNCSRLKKNRFVAANRATTCWLLTTDRCGESDPPFFSLQVDS</sequence>
<proteinExistence type="predicted"/>
<dbReference type="AlphaFoldDB" id="A0A224YJD9"/>
<reference evidence="1" key="1">
    <citation type="journal article" date="2017" name="Parasit. Vectors">
        <title>Sialotranscriptomics of Rhipicephalus zambeziensis reveals intricate expression profiles of secretory proteins and suggests tight temporal transcriptional regulation during blood-feeding.</title>
        <authorList>
            <person name="de Castro M.H."/>
            <person name="de Klerk D."/>
            <person name="Pienaar R."/>
            <person name="Rees D.J.G."/>
            <person name="Mans B.J."/>
        </authorList>
    </citation>
    <scope>NUCLEOTIDE SEQUENCE</scope>
    <source>
        <tissue evidence="1">Salivary glands</tissue>
    </source>
</reference>